<evidence type="ECO:0000256" key="1">
    <source>
        <dbReference type="ARBA" id="ARBA00022658"/>
    </source>
</evidence>
<dbReference type="Pfam" id="PF00621">
    <property type="entry name" value="RhoGEF"/>
    <property type="match status" value="1"/>
</dbReference>
<dbReference type="RefSeq" id="XP_032817980.1">
    <property type="nucleotide sequence ID" value="XM_032962089.1"/>
</dbReference>
<dbReference type="Gene3D" id="1.20.900.10">
    <property type="entry name" value="Dbl homology (DH) domain"/>
    <property type="match status" value="1"/>
</dbReference>
<dbReference type="CDD" id="cd00160">
    <property type="entry name" value="RhoGEF"/>
    <property type="match status" value="1"/>
</dbReference>
<feature type="compositionally biased region" description="Low complexity" evidence="2">
    <location>
        <begin position="188"/>
        <end position="213"/>
    </location>
</feature>
<dbReference type="SMART" id="SM00325">
    <property type="entry name" value="RhoGEF"/>
    <property type="match status" value="1"/>
</dbReference>
<name>A0AAJ7TJC5_PETMA</name>
<dbReference type="PANTHER" id="PTHR12845">
    <property type="entry name" value="GUANINE NUCLEOTIDE EXCHANGE FACTOR"/>
    <property type="match status" value="1"/>
</dbReference>
<dbReference type="InterPro" id="IPR000219">
    <property type="entry name" value="DH_dom"/>
</dbReference>
<feature type="compositionally biased region" description="Low complexity" evidence="2">
    <location>
        <begin position="68"/>
        <end position="79"/>
    </location>
</feature>
<sequence length="817" mass="87400">MERSNDVDLSQLHISPKWNSPHGRHRSQSLLSSSSSASACGGSVVSSSSGSESPTSPGTPVETDPTDAAPLARSPSRATPRPPASGCSPLAGPAPALNGAAPRCRGASAARPTSGLRGGPLEFDVDSVVLSTDSAAARKLGTAQVIPKGLAAGKPAGANAFARRGLSHHRSLQAVDRRERRTRSLLFAEAAPSASDDEGAASAGDAEAAPAEEPGSRRPDDGAGGGAVGDVGGLQRGLRSTSYRRAVSSASAGGKASAEGKVGWLKPLGEDAAHSPAKASDSKKLSLKKSHTFEECADTVLYQQFRERGLDGGAADEDGGPPGSPEQGGGPSPTAVGSSCPLPAAAVDSDPSIVPTYRPQRVMWSQLPEVGDSGVLERLSSEERKRQEAMFEIITSEHSYLHSLEVLIRVFLESADLRITMTKTEQHHLFSNITDVRDASRRFFTDLEARHQENVLVHSVSDIVERHAKRFDAYVKYCTNEVYQQRTLASLLAKNTTFKETLGRLEAQPDCGGLSMTSFLILPMQRVTRLPLIMDTICQKTNKFSIESERVKRALKAVSKLVKECNDGARKMERTEEMFTLQKQLEFRIKPFPLVSASRWLVKRGELTSLGGDGGLFTRRKQSLTLLLFNDVLIVTRKRGGIPGHRLRPGPAPHGGQRRRRPAGRSAAAAAAGLRAGGRGGERHSGGRRRPLPFRGGPRRRHRLEPPQQPDAAAAGIARQLLPGGDREEPRGRARGAQPPGRLAERAGALGLGAATMEERERGQRTLRVGRAQRPHAGGDDTHLHGRAAGRAVAADGRRRPRLQEDGRRLVRRRAFA</sequence>
<dbReference type="SUPFAM" id="SSF48065">
    <property type="entry name" value="DBL homology domain (DH-domain)"/>
    <property type="match status" value="1"/>
</dbReference>
<feature type="compositionally biased region" description="Gly residues" evidence="2">
    <location>
        <begin position="222"/>
        <end position="235"/>
    </location>
</feature>
<keyword evidence="4" id="KW-1185">Reference proteome</keyword>
<evidence type="ECO:0000313" key="4">
    <source>
        <dbReference type="Proteomes" id="UP001318040"/>
    </source>
</evidence>
<dbReference type="GO" id="GO:0005085">
    <property type="term" value="F:guanyl-nucleotide exchange factor activity"/>
    <property type="evidence" value="ECO:0007669"/>
    <property type="project" value="UniProtKB-KW"/>
</dbReference>
<gene>
    <name evidence="5" type="primary">ARHGEF26</name>
</gene>
<feature type="compositionally biased region" description="Basic residues" evidence="2">
    <location>
        <begin position="686"/>
        <end position="703"/>
    </location>
</feature>
<dbReference type="FunFam" id="1.20.900.10:FF:000007">
    <property type="entry name" value="rho guanine nucleotide exchange factor 19"/>
    <property type="match status" value="1"/>
</dbReference>
<feature type="compositionally biased region" description="Low complexity" evidence="2">
    <location>
        <begin position="89"/>
        <end position="102"/>
    </location>
</feature>
<protein>
    <submittedName>
        <fullName evidence="5">Rho guanine nucleotide exchange factor 26 isoform X2</fullName>
    </submittedName>
</protein>
<feature type="region of interest" description="Disordered" evidence="2">
    <location>
        <begin position="188"/>
        <end position="242"/>
    </location>
</feature>
<feature type="region of interest" description="Disordered" evidence="2">
    <location>
        <begin position="641"/>
        <end position="817"/>
    </location>
</feature>
<dbReference type="PANTHER" id="PTHR12845:SF4">
    <property type="entry name" value="RHO GUANINE NUCLEOTIDE EXCHANGE FACTOR 26"/>
    <property type="match status" value="1"/>
</dbReference>
<feature type="domain" description="DH" evidence="3">
    <location>
        <begin position="385"/>
        <end position="568"/>
    </location>
</feature>
<dbReference type="InterPro" id="IPR011993">
    <property type="entry name" value="PH-like_dom_sf"/>
</dbReference>
<organism evidence="4 5">
    <name type="scientific">Petromyzon marinus</name>
    <name type="common">Sea lamprey</name>
    <dbReference type="NCBI Taxonomy" id="7757"/>
    <lineage>
        <taxon>Eukaryota</taxon>
        <taxon>Metazoa</taxon>
        <taxon>Chordata</taxon>
        <taxon>Craniata</taxon>
        <taxon>Vertebrata</taxon>
        <taxon>Cyclostomata</taxon>
        <taxon>Hyperoartia</taxon>
        <taxon>Petromyzontiformes</taxon>
        <taxon>Petromyzontidae</taxon>
        <taxon>Petromyzon</taxon>
    </lineage>
</organism>
<feature type="compositionally biased region" description="Low complexity" evidence="2">
    <location>
        <begin position="28"/>
        <end position="59"/>
    </location>
</feature>
<dbReference type="Proteomes" id="UP001318040">
    <property type="component" value="Chromosome 28"/>
</dbReference>
<dbReference type="SUPFAM" id="SSF50729">
    <property type="entry name" value="PH domain-like"/>
    <property type="match status" value="1"/>
</dbReference>
<dbReference type="Gene3D" id="2.30.29.30">
    <property type="entry name" value="Pleckstrin-homology domain (PH domain)/Phosphotyrosine-binding domain (PTB)"/>
    <property type="match status" value="1"/>
</dbReference>
<dbReference type="CTD" id="26084"/>
<feature type="compositionally biased region" description="Basic and acidic residues" evidence="2">
    <location>
        <begin position="796"/>
        <end position="809"/>
    </location>
</feature>
<feature type="region of interest" description="Disordered" evidence="2">
    <location>
        <begin position="1"/>
        <end position="121"/>
    </location>
</feature>
<reference evidence="5" key="1">
    <citation type="submission" date="2025-08" db="UniProtKB">
        <authorList>
            <consortium name="RefSeq"/>
        </authorList>
    </citation>
    <scope>IDENTIFICATION</scope>
    <source>
        <tissue evidence="5">Sperm</tissue>
    </source>
</reference>
<keyword evidence="1" id="KW-0344">Guanine-nucleotide releasing factor</keyword>
<accession>A0AAJ7TJC5</accession>
<dbReference type="InterPro" id="IPR047271">
    <property type="entry name" value="Ephexin-like"/>
</dbReference>
<dbReference type="AlphaFoldDB" id="A0AAJ7TJC5"/>
<feature type="compositionally biased region" description="Low complexity" evidence="2">
    <location>
        <begin position="664"/>
        <end position="674"/>
    </location>
</feature>
<proteinExistence type="predicted"/>
<evidence type="ECO:0000259" key="3">
    <source>
        <dbReference type="PROSITE" id="PS50010"/>
    </source>
</evidence>
<feature type="region of interest" description="Disordered" evidence="2">
    <location>
        <begin position="310"/>
        <end position="344"/>
    </location>
</feature>
<dbReference type="PROSITE" id="PS50010">
    <property type="entry name" value="DH_2"/>
    <property type="match status" value="1"/>
</dbReference>
<feature type="compositionally biased region" description="Low complexity" evidence="2">
    <location>
        <begin position="735"/>
        <end position="755"/>
    </location>
</feature>
<evidence type="ECO:0000313" key="5">
    <source>
        <dbReference type="RefSeq" id="XP_032817980.1"/>
    </source>
</evidence>
<evidence type="ECO:0000256" key="2">
    <source>
        <dbReference type="SAM" id="MobiDB-lite"/>
    </source>
</evidence>
<dbReference type="InterPro" id="IPR035899">
    <property type="entry name" value="DBL_dom_sf"/>
</dbReference>